<reference evidence="2" key="1">
    <citation type="submission" date="2020-08" db="EMBL/GenBank/DDBJ databases">
        <authorList>
            <person name="Cejkova D."/>
            <person name="Kubasova T."/>
            <person name="Jahodarova E."/>
            <person name="Rychlik I."/>
        </authorList>
    </citation>
    <scope>NUCLEOTIDE SEQUENCE</scope>
    <source>
        <strain evidence="2">An582</strain>
    </source>
</reference>
<name>A0A939BFA3_9CLOT</name>
<dbReference type="AlphaFoldDB" id="A0A939BFA3"/>
<feature type="chain" id="PRO_5037164693" description="Alternate signal-mediated exported protein, CPF_0494 family" evidence="1">
    <location>
        <begin position="35"/>
        <end position="258"/>
    </location>
</feature>
<keyword evidence="1" id="KW-0732">Signal</keyword>
<feature type="signal peptide" evidence="1">
    <location>
        <begin position="1"/>
        <end position="34"/>
    </location>
</feature>
<sequence>MRRKNRRGSDKVNYILLAAAVLLLGASGVGSARAALTYFSENYTAQVEMYDIGVTLTETSAAGTKDISSRDYTGSGDVWEESRGALLADMLDETDGRLLPGRKYTEELAVRNSGNIDEYVRVRLYRYWTKEDGSREQELAPALIDLNLTDSGWIVDEEASTEERTVLYWPQVLPVGAATPAFTDTLAIDSSITSKVTTETKTENGVTTTTTTFNYDGVQFNIEAEVDAVQTHNAADAIKSAWGVDVNVGADGSLSLAR</sequence>
<protein>
    <recommendedName>
        <fullName evidence="4">Alternate signal-mediated exported protein, CPF_0494 family</fullName>
    </recommendedName>
</protein>
<evidence type="ECO:0000313" key="3">
    <source>
        <dbReference type="Proteomes" id="UP000705508"/>
    </source>
</evidence>
<reference evidence="2" key="2">
    <citation type="journal article" date="2021" name="Sci. Rep.">
        <title>The distribution of antibiotic resistance genes in chicken gut microbiota commensals.</title>
        <authorList>
            <person name="Juricova H."/>
            <person name="Matiasovicova J."/>
            <person name="Kubasova T."/>
            <person name="Cejkova D."/>
            <person name="Rychlik I."/>
        </authorList>
    </citation>
    <scope>NUCLEOTIDE SEQUENCE</scope>
    <source>
        <strain evidence="2">An582</strain>
    </source>
</reference>
<evidence type="ECO:0000313" key="2">
    <source>
        <dbReference type="EMBL" id="MBM6948052.1"/>
    </source>
</evidence>
<dbReference type="RefSeq" id="WP_204906077.1">
    <property type="nucleotide sequence ID" value="NZ_JACJKS010000005.1"/>
</dbReference>
<organism evidence="2 3">
    <name type="scientific">Mordavella massiliensis</name>
    <dbReference type="NCBI Taxonomy" id="1871024"/>
    <lineage>
        <taxon>Bacteria</taxon>
        <taxon>Bacillati</taxon>
        <taxon>Bacillota</taxon>
        <taxon>Clostridia</taxon>
        <taxon>Eubacteriales</taxon>
        <taxon>Clostridiaceae</taxon>
        <taxon>Mordavella</taxon>
    </lineage>
</organism>
<dbReference type="Proteomes" id="UP000705508">
    <property type="component" value="Unassembled WGS sequence"/>
</dbReference>
<evidence type="ECO:0000256" key="1">
    <source>
        <dbReference type="SAM" id="SignalP"/>
    </source>
</evidence>
<proteinExistence type="predicted"/>
<gene>
    <name evidence="2" type="ORF">H6A20_05155</name>
</gene>
<dbReference type="EMBL" id="JACJKS010000005">
    <property type="protein sequence ID" value="MBM6948052.1"/>
    <property type="molecule type" value="Genomic_DNA"/>
</dbReference>
<accession>A0A939BFA3</accession>
<comment type="caution">
    <text evidence="2">The sequence shown here is derived from an EMBL/GenBank/DDBJ whole genome shotgun (WGS) entry which is preliminary data.</text>
</comment>
<evidence type="ECO:0008006" key="4">
    <source>
        <dbReference type="Google" id="ProtNLM"/>
    </source>
</evidence>